<dbReference type="CDD" id="cd14251">
    <property type="entry name" value="PL-6"/>
    <property type="match status" value="1"/>
</dbReference>
<dbReference type="AlphaFoldDB" id="F0S8L2"/>
<dbReference type="eggNOG" id="COG3291">
    <property type="taxonomic scope" value="Bacteria"/>
</dbReference>
<organism evidence="1 2">
    <name type="scientific">Pseudopedobacter saltans (strain ATCC 51119 / DSM 12145 / JCM 21818 / CCUG 39354 / LMG 10337 / NBRC 100064 / NCIMB 13643)</name>
    <name type="common">Pedobacter saltans</name>
    <dbReference type="NCBI Taxonomy" id="762903"/>
    <lineage>
        <taxon>Bacteria</taxon>
        <taxon>Pseudomonadati</taxon>
        <taxon>Bacteroidota</taxon>
        <taxon>Sphingobacteriia</taxon>
        <taxon>Sphingobacteriales</taxon>
        <taxon>Sphingobacteriaceae</taxon>
        <taxon>Pseudopedobacter</taxon>
    </lineage>
</organism>
<keyword evidence="2" id="KW-1185">Reference proteome</keyword>
<proteinExistence type="predicted"/>
<dbReference type="InterPro" id="IPR011050">
    <property type="entry name" value="Pectin_lyase_fold/virulence"/>
</dbReference>
<dbReference type="Gene3D" id="2.160.20.10">
    <property type="entry name" value="Single-stranded right-handed beta-helix, Pectin lyase-like"/>
    <property type="match status" value="1"/>
</dbReference>
<reference evidence="2" key="2">
    <citation type="submission" date="2011-02" db="EMBL/GenBank/DDBJ databases">
        <title>The complete genome of Pedobacter saltans DSM 12145.</title>
        <authorList>
            <consortium name="US DOE Joint Genome Institute (JGI-PGF)"/>
            <person name="Lucas S."/>
            <person name="Copeland A."/>
            <person name="Lapidus A."/>
            <person name="Bruce D."/>
            <person name="Goodwin L."/>
            <person name="Pitluck S."/>
            <person name="Kyrpides N."/>
            <person name="Mavromatis K."/>
            <person name="Pagani I."/>
            <person name="Ivanova N."/>
            <person name="Ovchinnikova G."/>
            <person name="Lu M."/>
            <person name="Detter J.C."/>
            <person name="Han C."/>
            <person name="Land M."/>
            <person name="Hauser L."/>
            <person name="Markowitz V."/>
            <person name="Cheng J.-F."/>
            <person name="Hugenholtz P."/>
            <person name="Woyke T."/>
            <person name="Wu D."/>
            <person name="Tindall B."/>
            <person name="Pomrenke H.G."/>
            <person name="Brambilla E."/>
            <person name="Klenk H.-P."/>
            <person name="Eisen J.A."/>
        </authorList>
    </citation>
    <scope>NUCLEOTIDE SEQUENCE [LARGE SCALE GENOMIC DNA]</scope>
    <source>
        <strain evidence="2">ATCC 51119 / DSM 12145 / JCM 21818 / LMG 10337 / NBRC 100064 / NCIMB 13643</strain>
    </source>
</reference>
<dbReference type="STRING" id="762903.Pedsa_0720"/>
<dbReference type="InterPro" id="IPR012334">
    <property type="entry name" value="Pectin_lyas_fold"/>
</dbReference>
<dbReference type="eggNOG" id="COG2353">
    <property type="taxonomic scope" value="Bacteria"/>
</dbReference>
<gene>
    <name evidence="1" type="ordered locus">Pedsa_0720</name>
</gene>
<name>F0S8L2_PSESL</name>
<dbReference type="HOGENOM" id="CLU_307338_0_0_10"/>
<dbReference type="Pfam" id="PF14592">
    <property type="entry name" value="Chondroitinas_B"/>
    <property type="match status" value="1"/>
</dbReference>
<dbReference type="InterPro" id="IPR039513">
    <property type="entry name" value="PL-6"/>
</dbReference>
<dbReference type="SMART" id="SM00710">
    <property type="entry name" value="PbH1"/>
    <property type="match status" value="5"/>
</dbReference>
<evidence type="ECO:0008006" key="3">
    <source>
        <dbReference type="Google" id="ProtNLM"/>
    </source>
</evidence>
<dbReference type="Proteomes" id="UP000000310">
    <property type="component" value="Chromosome"/>
</dbReference>
<evidence type="ECO:0000313" key="1">
    <source>
        <dbReference type="EMBL" id="ADY51296.1"/>
    </source>
</evidence>
<reference evidence="1 2" key="1">
    <citation type="journal article" date="2011" name="Stand. Genomic Sci.">
        <title>Complete genome sequence of the gliding, heparinolytic Pedobacter saltans type strain (113).</title>
        <authorList>
            <person name="Liolios K."/>
            <person name="Sikorski J."/>
            <person name="Lu M."/>
            <person name="Nolan M."/>
            <person name="Lapidus A."/>
            <person name="Lucas S."/>
            <person name="Hammon N."/>
            <person name="Deshpande S."/>
            <person name="Cheng J.F."/>
            <person name="Tapia R."/>
            <person name="Han C."/>
            <person name="Goodwin L."/>
            <person name="Pitluck S."/>
            <person name="Huntemann M."/>
            <person name="Ivanova N."/>
            <person name="Pagani I."/>
            <person name="Mavromatis K."/>
            <person name="Ovchinikova G."/>
            <person name="Pati A."/>
            <person name="Chen A."/>
            <person name="Palaniappan K."/>
            <person name="Land M."/>
            <person name="Hauser L."/>
            <person name="Brambilla E.M."/>
            <person name="Kotsyurbenko O."/>
            <person name="Rohde M."/>
            <person name="Tindall B.J."/>
            <person name="Abt B."/>
            <person name="Goker M."/>
            <person name="Detter J.C."/>
            <person name="Woyke T."/>
            <person name="Bristow J."/>
            <person name="Eisen J.A."/>
            <person name="Markowitz V."/>
            <person name="Hugenholtz P."/>
            <person name="Klenk H.P."/>
            <person name="Kyrpides N.C."/>
        </authorList>
    </citation>
    <scope>NUCLEOTIDE SEQUENCE [LARGE SCALE GENOMIC DNA]</scope>
    <source>
        <strain evidence="2">ATCC 51119 / DSM 12145 / JCM 21818 / LMG 10337 / NBRC 100064 / NCIMB 13643</strain>
    </source>
</reference>
<accession>F0S8L2</accession>
<dbReference type="EMBL" id="CP002545">
    <property type="protein sequence ID" value="ADY51296.1"/>
    <property type="molecule type" value="Genomic_DNA"/>
</dbReference>
<dbReference type="RefSeq" id="WP_013631797.1">
    <property type="nucleotide sequence ID" value="NC_015177.1"/>
</dbReference>
<dbReference type="SUPFAM" id="SSF51126">
    <property type="entry name" value="Pectin lyase-like"/>
    <property type="match status" value="1"/>
</dbReference>
<dbReference type="OrthoDB" id="6475864at2"/>
<dbReference type="KEGG" id="psn:Pedsa_0720"/>
<dbReference type="InterPro" id="IPR006626">
    <property type="entry name" value="PbH1"/>
</dbReference>
<protein>
    <recommendedName>
        <fullName evidence="3">Poly(Beta-D-mannuronate) lyase</fullName>
    </recommendedName>
</protein>
<evidence type="ECO:0000313" key="2">
    <source>
        <dbReference type="Proteomes" id="UP000000310"/>
    </source>
</evidence>
<sequence>MKYKLLNSLIFILLSSIVKADIYYISSADDLNNLTWSSALKPGDKVIMRDGVWNSQDVWFTGEGTELNPITLVAEHAGSVIMSGNSKLVINGKWLVVDGLSFKNGYSLTHTITFSATSAHCRLTNTSIVNYNPPSKETDYKWVSIYGTYNRVDHCEFTGKDHQGTTLVVWLDEQPNYHRIDHNYFGPRPIFGANGAETIRVGTSDYAFNDSYTTIEENIFDRCDGEGELISIKSVNNIVRNNLFYECKGSLSLRSGNNTDVNGNYFIGNGKIGTGGIHIMGENQKVYNNYLYDITGTGIYAAISLRNAYVNPTLSEYYQVKNAQILGNTIVNCNMSIAIGTSTSDSDKSIIPPINSLISNNIIQTNNKPLITWVDATANHPGNVGFDNNLVFGMLKPDSYPSGIIVQDPLLEPNELNVYEPDAASPAKNSFLGNFPFYEADDIGAKPVGTLHKALLNGESIGPEWVTLPKFIIQRNIFDSEPGVWDNAGRAFTYDLGTGTGNEGKLFNTTGSANASTQSSRKFLPYIPTANGGGYAQVILPANGGGYFTLQDTDPEKATLKINASSNTSNPAKFSLYQIGNTTPVSSLFFNISFNDSTFTRAAWACAIGNYEAEVTNSIFRRAAGLTPNSNTSNPDVFGAFRWEISANNPEIINFQYRIRPNGSPEPNAIYKTINTNTFYRGGKFAIEVYANNDVIPQSYTRDGISYQLPSQTYHIWANGERMKDDTAYEFTVNQLTAGEKINSFMIQGTGSSSHLTAAVGDNAAAITIGNIKMDFASIVTLPVTLTSFNVKKQQANVLLNWTTDSEVNNADFEVLRSADGKEFNSIGNVKGAGNSNSVNSYSFTDRYPLEGVNFYKLRQVDYDGAGNYSEIRTVNIDFIASGNLKVFTTADINQVHFSYTSQNMSESVLQIIDVQGRKYTEQKIQLKKGENYFLIDSNLPSGGYIALLRSKDQVVVTKFIR</sequence>